<evidence type="ECO:0000256" key="5">
    <source>
        <dbReference type="ARBA" id="ARBA00022842"/>
    </source>
</evidence>
<feature type="domain" description="Nudix hydrolase" evidence="6">
    <location>
        <begin position="6"/>
        <end position="129"/>
    </location>
</feature>
<dbReference type="GO" id="GO:0046872">
    <property type="term" value="F:metal ion binding"/>
    <property type="evidence" value="ECO:0007669"/>
    <property type="project" value="UniProtKB-KW"/>
</dbReference>
<protein>
    <submittedName>
        <fullName evidence="7">DNA mismatch repair protein MutT</fullName>
    </submittedName>
</protein>
<dbReference type="Proteomes" id="UP000034287">
    <property type="component" value="Unassembled WGS sequence"/>
</dbReference>
<dbReference type="STRING" id="1432562.WN59_12745"/>
<keyword evidence="5" id="KW-0460">Magnesium</keyword>
<comment type="similarity">
    <text evidence="2">Belongs to the Nudix hydrolase family.</text>
</comment>
<keyword evidence="3" id="KW-0479">Metal-binding</keyword>
<evidence type="ECO:0000259" key="6">
    <source>
        <dbReference type="PROSITE" id="PS51462"/>
    </source>
</evidence>
<dbReference type="RefSeq" id="WP_046580716.1">
    <property type="nucleotide sequence ID" value="NZ_LAYZ01000026.1"/>
</dbReference>
<dbReference type="SUPFAM" id="SSF55811">
    <property type="entry name" value="Nudix"/>
    <property type="match status" value="1"/>
</dbReference>
<dbReference type="EMBL" id="LAYZ01000026">
    <property type="protein sequence ID" value="KKK32912.1"/>
    <property type="molecule type" value="Genomic_DNA"/>
</dbReference>
<accession>A0A0M2SJ88</accession>
<keyword evidence="8" id="KW-1185">Reference proteome</keyword>
<organism evidence="7 8">
    <name type="scientific">Salinicoccus sediminis</name>
    <dbReference type="NCBI Taxonomy" id="1432562"/>
    <lineage>
        <taxon>Bacteria</taxon>
        <taxon>Bacillati</taxon>
        <taxon>Bacillota</taxon>
        <taxon>Bacilli</taxon>
        <taxon>Bacillales</taxon>
        <taxon>Staphylococcaceae</taxon>
        <taxon>Salinicoccus</taxon>
    </lineage>
</organism>
<keyword evidence="4" id="KW-0378">Hydrolase</keyword>
<dbReference type="PATRIC" id="fig|1432562.3.peg.2556"/>
<gene>
    <name evidence="7" type="ORF">WN59_12745</name>
</gene>
<name>A0A0M2SJ88_9STAP</name>
<evidence type="ECO:0000256" key="4">
    <source>
        <dbReference type="ARBA" id="ARBA00022801"/>
    </source>
</evidence>
<dbReference type="Gene3D" id="3.90.79.10">
    <property type="entry name" value="Nucleoside Triphosphate Pyrophosphohydrolase"/>
    <property type="match status" value="1"/>
</dbReference>
<comment type="cofactor">
    <cofactor evidence="1">
        <name>Mg(2+)</name>
        <dbReference type="ChEBI" id="CHEBI:18420"/>
    </cofactor>
</comment>
<dbReference type="GO" id="GO:0005737">
    <property type="term" value="C:cytoplasm"/>
    <property type="evidence" value="ECO:0007669"/>
    <property type="project" value="TreeGrafter"/>
</dbReference>
<dbReference type="OrthoDB" id="9008185at2"/>
<comment type="caution">
    <text evidence="7">The sequence shown here is derived from an EMBL/GenBank/DDBJ whole genome shotgun (WGS) entry which is preliminary data.</text>
</comment>
<evidence type="ECO:0000256" key="2">
    <source>
        <dbReference type="ARBA" id="ARBA00005582"/>
    </source>
</evidence>
<dbReference type="PANTHER" id="PTHR43758">
    <property type="entry name" value="7,8-DIHYDRO-8-OXOGUANINE TRIPHOSPHATASE"/>
    <property type="match status" value="1"/>
</dbReference>
<proteinExistence type="inferred from homology"/>
<dbReference type="InterPro" id="IPR020476">
    <property type="entry name" value="Nudix_hydrolase"/>
</dbReference>
<evidence type="ECO:0000313" key="7">
    <source>
        <dbReference type="EMBL" id="KKK32912.1"/>
    </source>
</evidence>
<dbReference type="PROSITE" id="PS51462">
    <property type="entry name" value="NUDIX"/>
    <property type="match status" value="1"/>
</dbReference>
<dbReference type="PANTHER" id="PTHR43758:SF2">
    <property type="entry name" value="OXIDIZED PURINE NUCLEOSIDE TRIPHOSPHATE HYDROLASE"/>
    <property type="match status" value="1"/>
</dbReference>
<sequence length="150" mass="17496">MADYESAVFTNMCMVCDGNRILVQDRVSSNWPGITFPGGKVEVGESFVESARREVYEETGLTVKSLKLCGTKQFQDKNDARYVVLFYRTDEFEGQLTSSDEGEVFWIDKSELLDYELARDFKEMFEVFDSELLSEFYYYEEEGEVRLRLL</sequence>
<dbReference type="InterPro" id="IPR000086">
    <property type="entry name" value="NUDIX_hydrolase_dom"/>
</dbReference>
<reference evidence="7 8" key="1">
    <citation type="submission" date="2015-04" db="EMBL/GenBank/DDBJ databases">
        <title>Taxonomic description and genome sequence of Salinicoccus sediminis sp. nov., a novel hyper halotolerant bacterium isolated from marine sediment.</title>
        <authorList>
            <person name="Mathan Kumar R."/>
            <person name="Kaur G."/>
            <person name="Kumar N."/>
            <person name="Kumar A."/>
            <person name="Singh N.K."/>
            <person name="Kaur N."/>
            <person name="Mayilraj S."/>
        </authorList>
    </citation>
    <scope>NUCLEOTIDE SEQUENCE [LARGE SCALE GENOMIC DNA]</scope>
    <source>
        <strain evidence="7 8">SV-16</strain>
    </source>
</reference>
<dbReference type="Pfam" id="PF00293">
    <property type="entry name" value="NUDIX"/>
    <property type="match status" value="1"/>
</dbReference>
<dbReference type="CDD" id="cd18875">
    <property type="entry name" value="NUDIX_Hydrolase"/>
    <property type="match status" value="1"/>
</dbReference>
<evidence type="ECO:0000256" key="3">
    <source>
        <dbReference type="ARBA" id="ARBA00022723"/>
    </source>
</evidence>
<evidence type="ECO:0000313" key="8">
    <source>
        <dbReference type="Proteomes" id="UP000034287"/>
    </source>
</evidence>
<dbReference type="PRINTS" id="PR00502">
    <property type="entry name" value="NUDIXFAMILY"/>
</dbReference>
<evidence type="ECO:0000256" key="1">
    <source>
        <dbReference type="ARBA" id="ARBA00001946"/>
    </source>
</evidence>
<dbReference type="AlphaFoldDB" id="A0A0M2SJ88"/>
<dbReference type="GO" id="GO:0016818">
    <property type="term" value="F:hydrolase activity, acting on acid anhydrides, in phosphorus-containing anhydrides"/>
    <property type="evidence" value="ECO:0007669"/>
    <property type="project" value="TreeGrafter"/>
</dbReference>
<dbReference type="InterPro" id="IPR015797">
    <property type="entry name" value="NUDIX_hydrolase-like_dom_sf"/>
</dbReference>